<evidence type="ECO:0000256" key="10">
    <source>
        <dbReference type="ARBA" id="ARBA00023201"/>
    </source>
</evidence>
<keyword evidence="6 12" id="KW-1133">Transmembrane helix</keyword>
<proteinExistence type="inferred from homology"/>
<evidence type="ECO:0000256" key="4">
    <source>
        <dbReference type="ARBA" id="ARBA00022475"/>
    </source>
</evidence>
<dbReference type="STRING" id="610380.E2C9V6"/>
<dbReference type="PROSITE" id="PS50283">
    <property type="entry name" value="NA_SOLUT_SYMP_3"/>
    <property type="match status" value="1"/>
</dbReference>
<dbReference type="GO" id="GO:0006814">
    <property type="term" value="P:sodium ion transport"/>
    <property type="evidence" value="ECO:0007669"/>
    <property type="project" value="UniProtKB-KW"/>
</dbReference>
<evidence type="ECO:0000313" key="14">
    <source>
        <dbReference type="Proteomes" id="UP000008237"/>
    </source>
</evidence>
<dbReference type="InterPro" id="IPR051163">
    <property type="entry name" value="Sodium:Solute_Symporter_SSF"/>
</dbReference>
<feature type="transmembrane region" description="Helical" evidence="12">
    <location>
        <begin position="70"/>
        <end position="94"/>
    </location>
</feature>
<keyword evidence="8" id="KW-0406">Ion transport</keyword>
<evidence type="ECO:0000256" key="2">
    <source>
        <dbReference type="ARBA" id="ARBA00006434"/>
    </source>
</evidence>
<dbReference type="Gene3D" id="1.20.1730.10">
    <property type="entry name" value="Sodium/glucose cotransporter"/>
    <property type="match status" value="1"/>
</dbReference>
<keyword evidence="4" id="KW-1003">Cell membrane</keyword>
<evidence type="ECO:0000256" key="11">
    <source>
        <dbReference type="RuleBase" id="RU362091"/>
    </source>
</evidence>
<comment type="subcellular location">
    <subcellularLocation>
        <location evidence="1">Cell membrane</location>
        <topology evidence="1">Multi-pass membrane protein</topology>
    </subcellularLocation>
</comment>
<keyword evidence="9 12" id="KW-0472">Membrane</keyword>
<evidence type="ECO:0000256" key="6">
    <source>
        <dbReference type="ARBA" id="ARBA00022989"/>
    </source>
</evidence>
<feature type="transmembrane region" description="Helical" evidence="12">
    <location>
        <begin position="401"/>
        <end position="425"/>
    </location>
</feature>
<keyword evidence="5 12" id="KW-0812">Transmembrane</keyword>
<dbReference type="InterPro" id="IPR038377">
    <property type="entry name" value="Na/Glc_symporter_sf"/>
</dbReference>
<accession>E2C9V6</accession>
<feature type="transmembrane region" description="Helical" evidence="12">
    <location>
        <begin position="44"/>
        <end position="64"/>
    </location>
</feature>
<dbReference type="InParanoid" id="E2C9V6"/>
<dbReference type="GO" id="GO:0005886">
    <property type="term" value="C:plasma membrane"/>
    <property type="evidence" value="ECO:0007669"/>
    <property type="project" value="UniProtKB-SubCell"/>
</dbReference>
<feature type="transmembrane region" description="Helical" evidence="12">
    <location>
        <begin position="500"/>
        <end position="522"/>
    </location>
</feature>
<feature type="transmembrane region" description="Helical" evidence="12">
    <location>
        <begin position="374"/>
        <end position="395"/>
    </location>
</feature>
<feature type="transmembrane region" description="Helical" evidence="12">
    <location>
        <begin position="432"/>
        <end position="450"/>
    </location>
</feature>
<evidence type="ECO:0000256" key="5">
    <source>
        <dbReference type="ARBA" id="ARBA00022692"/>
    </source>
</evidence>
<feature type="transmembrane region" description="Helical" evidence="12">
    <location>
        <begin position="115"/>
        <end position="138"/>
    </location>
</feature>
<dbReference type="PANTHER" id="PTHR42985">
    <property type="entry name" value="SODIUM-COUPLED MONOCARBOXYLATE TRANSPORTER"/>
    <property type="match status" value="1"/>
</dbReference>
<dbReference type="AlphaFoldDB" id="E2C9V6"/>
<dbReference type="EMBL" id="GL453904">
    <property type="protein sequence ID" value="EFN75254.1"/>
    <property type="molecule type" value="Genomic_DNA"/>
</dbReference>
<keyword evidence="14" id="KW-1185">Reference proteome</keyword>
<keyword evidence="7" id="KW-0915">Sodium</keyword>
<dbReference type="Proteomes" id="UP000008237">
    <property type="component" value="Unassembled WGS sequence"/>
</dbReference>
<dbReference type="Pfam" id="PF00474">
    <property type="entry name" value="SSF"/>
    <property type="match status" value="1"/>
</dbReference>
<keyword evidence="10" id="KW-0739">Sodium transport</keyword>
<evidence type="ECO:0000256" key="8">
    <source>
        <dbReference type="ARBA" id="ARBA00023065"/>
    </source>
</evidence>
<evidence type="ECO:0000256" key="1">
    <source>
        <dbReference type="ARBA" id="ARBA00004651"/>
    </source>
</evidence>
<sequence length="567" mass="61725">MVPRKNLVVKRLVFLNGKNEDDKTARLMQHIKCEYLSAENSMGMLPLSISLMASQISAITMLGISGESYINGLFVVMMYVCNGIAIPFVIYYYLPVFFELKVVSIYEYLQKRFGLHLRMLVSAANFIETLMLAGVMLYAPSLALEVTTGLSSTMSIAVIATICTFYSTIGGIKAVLVTDVFQGILMVITMSTILAIAAANVEGGVAGIWRIAREGNRLDFDKWSLDPTVKYTWWNVIFGSTMGLTFIAVNQVQVQRLLTVRNLKTATNAVILSGPFVVLLAGLTCLTGVSLYAVYRDCDPVASGKISSYDKIVTHFTAERMSPGVIGLIISGIFSASLSTISAMMNSLAAVALEDYVKPLCQKFGANFSDNKAVLVAKLLTFLNGVLCLLLALLARTMGGLVAVALSITGAIGGPILGIFTLGMFTENANEAGTYIGMITALCICMWAAFGQPKPPPSLSPVSVEGCVNSTELLLAAHSSYNSTALPDKSSYFYLYRISYMWYNSIGFVITIVVGYVTSIVIRRIRPGNNIEHDPNLFVPFLASKIRRRRRDAEKTTGSQLFVLDAR</sequence>
<dbReference type="NCBIfam" id="TIGR00813">
    <property type="entry name" value="sss"/>
    <property type="match status" value="1"/>
</dbReference>
<dbReference type="InterPro" id="IPR001734">
    <property type="entry name" value="Na/solute_symporter"/>
</dbReference>
<dbReference type="OMA" id="FTENANE"/>
<comment type="similarity">
    <text evidence="2 11">Belongs to the sodium:solute symporter (SSF) (TC 2.A.21) family.</text>
</comment>
<keyword evidence="3" id="KW-0813">Transport</keyword>
<feature type="transmembrane region" description="Helical" evidence="12">
    <location>
        <begin position="184"/>
        <end position="211"/>
    </location>
</feature>
<name>E2C9V6_HARSA</name>
<evidence type="ECO:0000256" key="12">
    <source>
        <dbReference type="SAM" id="Phobius"/>
    </source>
</evidence>
<dbReference type="CDD" id="cd11492">
    <property type="entry name" value="SLC5sbd_NIS-SMVT"/>
    <property type="match status" value="1"/>
</dbReference>
<evidence type="ECO:0000256" key="9">
    <source>
        <dbReference type="ARBA" id="ARBA00023136"/>
    </source>
</evidence>
<reference evidence="13 14" key="1">
    <citation type="journal article" date="2010" name="Science">
        <title>Genomic comparison of the ants Camponotus floridanus and Harpegnathos saltator.</title>
        <authorList>
            <person name="Bonasio R."/>
            <person name="Zhang G."/>
            <person name="Ye C."/>
            <person name="Mutti N.S."/>
            <person name="Fang X."/>
            <person name="Qin N."/>
            <person name="Donahue G."/>
            <person name="Yang P."/>
            <person name="Li Q."/>
            <person name="Li C."/>
            <person name="Zhang P."/>
            <person name="Huang Z."/>
            <person name="Berger S.L."/>
            <person name="Reinberg D."/>
            <person name="Wang J."/>
            <person name="Liebig J."/>
        </authorList>
    </citation>
    <scope>NUCLEOTIDE SEQUENCE [LARGE SCALE GENOMIC DNA]</scope>
    <source>
        <strain evidence="13 14">R22 G/1</strain>
    </source>
</reference>
<feature type="transmembrane region" description="Helical" evidence="12">
    <location>
        <begin position="150"/>
        <end position="172"/>
    </location>
</feature>
<protein>
    <submittedName>
        <fullName evidence="13">Putative sodium-dependent multivitamin transporter</fullName>
    </submittedName>
</protein>
<dbReference type="PANTHER" id="PTHR42985:SF40">
    <property type="entry name" value="LD47995P-RELATED"/>
    <property type="match status" value="1"/>
</dbReference>
<feature type="transmembrane region" description="Helical" evidence="12">
    <location>
        <begin position="325"/>
        <end position="353"/>
    </location>
</feature>
<dbReference type="OrthoDB" id="6132759at2759"/>
<feature type="transmembrane region" description="Helical" evidence="12">
    <location>
        <begin position="270"/>
        <end position="295"/>
    </location>
</feature>
<evidence type="ECO:0000256" key="7">
    <source>
        <dbReference type="ARBA" id="ARBA00023053"/>
    </source>
</evidence>
<evidence type="ECO:0000256" key="3">
    <source>
        <dbReference type="ARBA" id="ARBA00022448"/>
    </source>
</evidence>
<dbReference type="GO" id="GO:0015293">
    <property type="term" value="F:symporter activity"/>
    <property type="evidence" value="ECO:0007669"/>
    <property type="project" value="TreeGrafter"/>
</dbReference>
<organism evidence="14">
    <name type="scientific">Harpegnathos saltator</name>
    <name type="common">Jerdon's jumping ant</name>
    <dbReference type="NCBI Taxonomy" id="610380"/>
    <lineage>
        <taxon>Eukaryota</taxon>
        <taxon>Metazoa</taxon>
        <taxon>Ecdysozoa</taxon>
        <taxon>Arthropoda</taxon>
        <taxon>Hexapoda</taxon>
        <taxon>Insecta</taxon>
        <taxon>Pterygota</taxon>
        <taxon>Neoptera</taxon>
        <taxon>Endopterygota</taxon>
        <taxon>Hymenoptera</taxon>
        <taxon>Apocrita</taxon>
        <taxon>Aculeata</taxon>
        <taxon>Formicoidea</taxon>
        <taxon>Formicidae</taxon>
        <taxon>Ponerinae</taxon>
        <taxon>Ponerini</taxon>
        <taxon>Harpegnathos</taxon>
    </lineage>
</organism>
<evidence type="ECO:0000313" key="13">
    <source>
        <dbReference type="EMBL" id="EFN75254.1"/>
    </source>
</evidence>
<gene>
    <name evidence="13" type="ORF">EAI_12406</name>
</gene>
<feature type="transmembrane region" description="Helical" evidence="12">
    <location>
        <begin position="231"/>
        <end position="249"/>
    </location>
</feature>